<dbReference type="Gene3D" id="1.10.287.2610">
    <property type="match status" value="1"/>
</dbReference>
<organism evidence="2 3">
    <name type="scientific">Mycena rosella</name>
    <name type="common">Pink bonnet</name>
    <name type="synonym">Agaricus rosellus</name>
    <dbReference type="NCBI Taxonomy" id="1033263"/>
    <lineage>
        <taxon>Eukaryota</taxon>
        <taxon>Fungi</taxon>
        <taxon>Dikarya</taxon>
        <taxon>Basidiomycota</taxon>
        <taxon>Agaricomycotina</taxon>
        <taxon>Agaricomycetes</taxon>
        <taxon>Agaricomycetidae</taxon>
        <taxon>Agaricales</taxon>
        <taxon>Marasmiineae</taxon>
        <taxon>Mycenaceae</taxon>
        <taxon>Mycena</taxon>
    </lineage>
</organism>
<feature type="coiled-coil region" evidence="1">
    <location>
        <begin position="128"/>
        <end position="155"/>
    </location>
</feature>
<dbReference type="AlphaFoldDB" id="A0AAD7FQI0"/>
<evidence type="ECO:0000313" key="2">
    <source>
        <dbReference type="EMBL" id="KAJ7637799.1"/>
    </source>
</evidence>
<evidence type="ECO:0000256" key="1">
    <source>
        <dbReference type="SAM" id="Coils"/>
    </source>
</evidence>
<keyword evidence="3" id="KW-1185">Reference proteome</keyword>
<comment type="caution">
    <text evidence="2">The sequence shown here is derived from an EMBL/GenBank/DDBJ whole genome shotgun (WGS) entry which is preliminary data.</text>
</comment>
<sequence>MDPSIAIKEILEAFNESRNRVHRWKAPSTRGPSTLISSDGGITKPGLQRRTAHLAIEEARDVAVAISMQLKAEIMALRQQIAVLQDEAAKRTETNEKSASIGCVPDWRKQLTTALERFTKTEAVKSHCEDLEATVSSAREENRLLKRKLEKVTKEAATAASLREEAELSESSLRDKYDTQKTTIRELKYACSELNAAQAELSANAAAHERLALEAVQEKADADTTLQELQSRYDELKLKKKCKTEKAVRTSSFCPFPFVILDQNCGDHFTQIEALTADVSALTGDLAKAKKLVKNASAEALVQLQKVYREQKEINKELQRKYDRLEADNKGLKCKYISLEKDVQASFPPPIRDQYDELNRSQDRLKATCNDLEAQNTKLRQDCRNLWTQNNELEKTCAQVINVAENMDTEATQLRSAMNDLRNESRALEDQVRNFTAANEVLERDSQSMAFGGKRKLDEISQ</sequence>
<keyword evidence="1" id="KW-0175">Coiled coil</keyword>
<protein>
    <submittedName>
        <fullName evidence="2">Uncharacterized protein</fullName>
    </submittedName>
</protein>
<feature type="coiled-coil region" evidence="1">
    <location>
        <begin position="67"/>
        <end position="94"/>
    </location>
</feature>
<reference evidence="2" key="1">
    <citation type="submission" date="2023-03" db="EMBL/GenBank/DDBJ databases">
        <title>Massive genome expansion in bonnet fungi (Mycena s.s.) driven by repeated elements and novel gene families across ecological guilds.</title>
        <authorList>
            <consortium name="Lawrence Berkeley National Laboratory"/>
            <person name="Harder C.B."/>
            <person name="Miyauchi S."/>
            <person name="Viragh M."/>
            <person name="Kuo A."/>
            <person name="Thoen E."/>
            <person name="Andreopoulos B."/>
            <person name="Lu D."/>
            <person name="Skrede I."/>
            <person name="Drula E."/>
            <person name="Henrissat B."/>
            <person name="Morin E."/>
            <person name="Kohler A."/>
            <person name="Barry K."/>
            <person name="LaButti K."/>
            <person name="Morin E."/>
            <person name="Salamov A."/>
            <person name="Lipzen A."/>
            <person name="Mereny Z."/>
            <person name="Hegedus B."/>
            <person name="Baldrian P."/>
            <person name="Stursova M."/>
            <person name="Weitz H."/>
            <person name="Taylor A."/>
            <person name="Grigoriev I.V."/>
            <person name="Nagy L.G."/>
            <person name="Martin F."/>
            <person name="Kauserud H."/>
        </authorList>
    </citation>
    <scope>NUCLEOTIDE SEQUENCE</scope>
    <source>
        <strain evidence="2">CBHHK067</strain>
    </source>
</reference>
<gene>
    <name evidence="2" type="ORF">B0H17DRAFT_1339479</name>
</gene>
<accession>A0AAD7FQI0</accession>
<proteinExistence type="predicted"/>
<name>A0AAD7FQI0_MYCRO</name>
<feature type="coiled-coil region" evidence="1">
    <location>
        <begin position="212"/>
        <end position="246"/>
    </location>
</feature>
<dbReference type="EMBL" id="JARKIE010000450">
    <property type="protein sequence ID" value="KAJ7637799.1"/>
    <property type="molecule type" value="Genomic_DNA"/>
</dbReference>
<evidence type="ECO:0000313" key="3">
    <source>
        <dbReference type="Proteomes" id="UP001221757"/>
    </source>
</evidence>
<feature type="coiled-coil region" evidence="1">
    <location>
        <begin position="272"/>
        <end position="445"/>
    </location>
</feature>
<dbReference type="Proteomes" id="UP001221757">
    <property type="component" value="Unassembled WGS sequence"/>
</dbReference>